<dbReference type="PANTHER" id="PTHR11739:SF8">
    <property type="entry name" value="CITRATE SYNTHASE, MITOCHONDRIAL"/>
    <property type="match status" value="1"/>
</dbReference>
<dbReference type="GO" id="GO:0005975">
    <property type="term" value="P:carbohydrate metabolic process"/>
    <property type="evidence" value="ECO:0007669"/>
    <property type="project" value="TreeGrafter"/>
</dbReference>
<dbReference type="Proteomes" id="UP000190888">
    <property type="component" value="Unassembled WGS sequence"/>
</dbReference>
<dbReference type="Gene3D" id="1.10.580.10">
    <property type="entry name" value="Citrate Synthase, domain 1"/>
    <property type="match status" value="1"/>
</dbReference>
<comment type="similarity">
    <text evidence="2 5">Belongs to the citrate synthase family.</text>
</comment>
<dbReference type="RefSeq" id="WP_078830064.1">
    <property type="nucleotide sequence ID" value="NZ_FUWH01000002.1"/>
</dbReference>
<evidence type="ECO:0000313" key="6">
    <source>
        <dbReference type="EMBL" id="SJZ45257.1"/>
    </source>
</evidence>
<evidence type="ECO:0000256" key="3">
    <source>
        <dbReference type="ARBA" id="ARBA00012972"/>
    </source>
</evidence>
<dbReference type="OrthoDB" id="9800864at2"/>
<proteinExistence type="inferred from homology"/>
<gene>
    <name evidence="6" type="ORF">SAMN04488132_10284</name>
</gene>
<dbReference type="InterPro" id="IPR019810">
    <property type="entry name" value="Citrate_synthase_AS"/>
</dbReference>
<dbReference type="PROSITE" id="PS00480">
    <property type="entry name" value="CITRATE_SYNTHASE"/>
    <property type="match status" value="1"/>
</dbReference>
<keyword evidence="7" id="KW-1185">Reference proteome</keyword>
<dbReference type="GO" id="GO:0006101">
    <property type="term" value="P:citrate metabolic process"/>
    <property type="evidence" value="ECO:0007669"/>
    <property type="project" value="InterPro"/>
</dbReference>
<evidence type="ECO:0000313" key="7">
    <source>
        <dbReference type="Proteomes" id="UP000190888"/>
    </source>
</evidence>
<evidence type="ECO:0000256" key="2">
    <source>
        <dbReference type="ARBA" id="ARBA00010566"/>
    </source>
</evidence>
<dbReference type="GO" id="GO:0036440">
    <property type="term" value="F:citrate synthase activity"/>
    <property type="evidence" value="ECO:0007669"/>
    <property type="project" value="UniProtKB-EC"/>
</dbReference>
<dbReference type="PANTHER" id="PTHR11739">
    <property type="entry name" value="CITRATE SYNTHASE"/>
    <property type="match status" value="1"/>
</dbReference>
<dbReference type="EMBL" id="FUWH01000002">
    <property type="protein sequence ID" value="SJZ45257.1"/>
    <property type="molecule type" value="Genomic_DNA"/>
</dbReference>
<dbReference type="NCBIfam" id="TIGR01793">
    <property type="entry name" value="cit_synth_euk"/>
    <property type="match status" value="1"/>
</dbReference>
<dbReference type="InterPro" id="IPR016142">
    <property type="entry name" value="Citrate_synth-like_lrg_a-sub"/>
</dbReference>
<accession>A0A1T4KSF3</accession>
<sequence length="440" mass="49300">MGIIKERFKAKADASNAEIKELLKEHGNKKIGEVTLSQAYQGMRGITGLVTETSLLDAQEGIRFRGYSIPELQDKLPKAPGGGEPLPEGLFYLMLVGELPNEEDVNHLTSVWQRRSHVPNYVFATIDALPVSTHPMTMFVTGVMALQTESNFAKEYAKGINKKDYWNSVYDDAMDLIARLPRIAAYIYRRKYKNNEHIQPNGLLDWAGNLAHMMGYEDESFKELMRLYMTIHADHEGGNVSAHTTHLVGSALSDPFLSYAAGMNGLAGPLHGLANQEVIKWIFEMQQELGTDAPTKEQIADYVQKTLSSGKVVPGYGHAVLRKTDPRFTAQMEFGKKHMPDDKLVNTVWNIYETVPPILQSLGKIKNPWPNVDAHSGALLVHYGMVEYEFYTVLFAVSRALGVLASLCWDRALGFPLERPKSVTTESVKQWLEGKAEIWE</sequence>
<dbReference type="FunFam" id="1.10.580.10:FF:000001">
    <property type="entry name" value="Citrate synthase"/>
    <property type="match status" value="1"/>
</dbReference>
<dbReference type="InterPro" id="IPR036969">
    <property type="entry name" value="Citrate_synthase_sf"/>
</dbReference>
<keyword evidence="4 5" id="KW-0808">Transferase</keyword>
<dbReference type="UniPathway" id="UPA00223"/>
<name>A0A1T4KSF3_9BACT</name>
<evidence type="ECO:0000256" key="4">
    <source>
        <dbReference type="ARBA" id="ARBA00022679"/>
    </source>
</evidence>
<dbReference type="Gene3D" id="1.10.230.10">
    <property type="entry name" value="Cytochrome P450-Terp, domain 2"/>
    <property type="match status" value="1"/>
</dbReference>
<dbReference type="InterPro" id="IPR010109">
    <property type="entry name" value="Citrate_synthase_euk"/>
</dbReference>
<dbReference type="STRING" id="413434.SAMN04488132_10284"/>
<reference evidence="6 7" key="1">
    <citation type="submission" date="2017-02" db="EMBL/GenBank/DDBJ databases">
        <authorList>
            <person name="Peterson S.W."/>
        </authorList>
    </citation>
    <scope>NUCLEOTIDE SEQUENCE [LARGE SCALE GENOMIC DNA]</scope>
    <source>
        <strain evidence="6 7">DSM 22335</strain>
    </source>
</reference>
<dbReference type="InterPro" id="IPR002020">
    <property type="entry name" value="Citrate_synthase"/>
</dbReference>
<organism evidence="6 7">
    <name type="scientific">Sediminibacterium ginsengisoli</name>
    <dbReference type="NCBI Taxonomy" id="413434"/>
    <lineage>
        <taxon>Bacteria</taxon>
        <taxon>Pseudomonadati</taxon>
        <taxon>Bacteroidota</taxon>
        <taxon>Chitinophagia</taxon>
        <taxon>Chitinophagales</taxon>
        <taxon>Chitinophagaceae</taxon>
        <taxon>Sediminibacterium</taxon>
    </lineage>
</organism>
<evidence type="ECO:0000256" key="5">
    <source>
        <dbReference type="RuleBase" id="RU003406"/>
    </source>
</evidence>
<evidence type="ECO:0000256" key="1">
    <source>
        <dbReference type="ARBA" id="ARBA00004751"/>
    </source>
</evidence>
<dbReference type="PRINTS" id="PR00143">
    <property type="entry name" value="CITRTSNTHASE"/>
</dbReference>
<dbReference type="Pfam" id="PF00285">
    <property type="entry name" value="Citrate_synt"/>
    <property type="match status" value="1"/>
</dbReference>
<dbReference type="FunFam" id="1.10.230.10:FF:000001">
    <property type="entry name" value="Citrate synthase"/>
    <property type="match status" value="1"/>
</dbReference>
<dbReference type="GO" id="GO:0006099">
    <property type="term" value="P:tricarboxylic acid cycle"/>
    <property type="evidence" value="ECO:0007669"/>
    <property type="project" value="UniProtKB-UniPathway"/>
</dbReference>
<dbReference type="NCBIfam" id="NF007128">
    <property type="entry name" value="PRK09569.1"/>
    <property type="match status" value="1"/>
</dbReference>
<protein>
    <recommendedName>
        <fullName evidence="3">citrate synthase (unknown stereospecificity)</fullName>
        <ecNumber evidence="3">2.3.3.16</ecNumber>
    </recommendedName>
</protein>
<dbReference type="InterPro" id="IPR016143">
    <property type="entry name" value="Citrate_synth-like_sm_a-sub"/>
</dbReference>
<comment type="pathway">
    <text evidence="1">Carbohydrate metabolism; tricarboxylic acid cycle; isocitrate from oxaloacetate: step 1/2.</text>
</comment>
<dbReference type="EC" id="2.3.3.16" evidence="3"/>
<dbReference type="AlphaFoldDB" id="A0A1T4KSF3"/>
<dbReference type="SUPFAM" id="SSF48256">
    <property type="entry name" value="Citrate synthase"/>
    <property type="match status" value="1"/>
</dbReference>